<feature type="region of interest" description="Disordered" evidence="3">
    <location>
        <begin position="374"/>
        <end position="484"/>
    </location>
</feature>
<dbReference type="PROSITE" id="PS51444">
    <property type="entry name" value="FH2"/>
    <property type="match status" value="1"/>
</dbReference>
<evidence type="ECO:0000256" key="3">
    <source>
        <dbReference type="SAM" id="MobiDB-lite"/>
    </source>
</evidence>
<comment type="similarity">
    <text evidence="1">Belongs to the formin-like family. Class-I subfamily.</text>
</comment>
<dbReference type="PANTHER" id="PTHR23213">
    <property type="entry name" value="FORMIN-RELATED"/>
    <property type="match status" value="1"/>
</dbReference>
<dbReference type="SMART" id="SM00498">
    <property type="entry name" value="FH2"/>
    <property type="match status" value="1"/>
</dbReference>
<evidence type="ECO:0000256" key="4">
    <source>
        <dbReference type="SAM" id="Phobius"/>
    </source>
</evidence>
<dbReference type="Pfam" id="PF02181">
    <property type="entry name" value="FH2"/>
    <property type="match status" value="1"/>
</dbReference>
<dbReference type="InterPro" id="IPR027643">
    <property type="entry name" value="Formin-like_plant"/>
</dbReference>
<dbReference type="Proteomes" id="UP001152484">
    <property type="component" value="Unassembled WGS sequence"/>
</dbReference>
<dbReference type="OrthoDB" id="1668162at2759"/>
<feature type="region of interest" description="Disordered" evidence="3">
    <location>
        <begin position="731"/>
        <end position="750"/>
    </location>
</feature>
<dbReference type="PANTHER" id="PTHR23213:SF269">
    <property type="entry name" value="FORMIN-LIKE PROTEIN 5"/>
    <property type="match status" value="1"/>
</dbReference>
<dbReference type="GO" id="GO:0045010">
    <property type="term" value="P:actin nucleation"/>
    <property type="evidence" value="ECO:0007669"/>
    <property type="project" value="InterPro"/>
</dbReference>
<organism evidence="7 8">
    <name type="scientific">Cuscuta europaea</name>
    <name type="common">European dodder</name>
    <dbReference type="NCBI Taxonomy" id="41803"/>
    <lineage>
        <taxon>Eukaryota</taxon>
        <taxon>Viridiplantae</taxon>
        <taxon>Streptophyta</taxon>
        <taxon>Embryophyta</taxon>
        <taxon>Tracheophyta</taxon>
        <taxon>Spermatophyta</taxon>
        <taxon>Magnoliopsida</taxon>
        <taxon>eudicotyledons</taxon>
        <taxon>Gunneridae</taxon>
        <taxon>Pentapetalae</taxon>
        <taxon>asterids</taxon>
        <taxon>lamiids</taxon>
        <taxon>Solanales</taxon>
        <taxon>Convolvulaceae</taxon>
        <taxon>Cuscuteae</taxon>
        <taxon>Cuscuta</taxon>
        <taxon>Cuscuta subgen. Cuscuta</taxon>
    </lineage>
</organism>
<feature type="chain" id="PRO_5040245655" description="Formin-like protein" evidence="5">
    <location>
        <begin position="28"/>
        <end position="937"/>
    </location>
</feature>
<evidence type="ECO:0000259" key="6">
    <source>
        <dbReference type="PROSITE" id="PS51444"/>
    </source>
</evidence>
<dbReference type="Gene3D" id="1.20.58.2220">
    <property type="entry name" value="Formin, FH2 domain"/>
    <property type="match status" value="1"/>
</dbReference>
<sequence>MPSQELMCTNRALLLVLSLVLLVTSKGTCHDYKSRPEEDILFRLINSRDILHGGAELVWLNCGIELMHAKEAVEDHDFFVLEEKYGENNEISSGSNWQSPKSELETILHPLVKQSLLDCLCRNDLEFLVSGEERGPKNWYAQCLDILFSWFGDTPRRRELVQNNGEAPAPSPVATSLGAGAAVAVSVSDTPPPAQPPILPFFPVVVSNSSLQPEVSGPSNSDVVPSSKKETTNHRTVAVAVSVTATLTFFVVSLLFICYFKCCWIGPRRGPNDERPLLCLSLSDYPIGNSLIDEKSSTRSSKHHSSGSFSTSHRFSGNFYVGTQSPNISKTEVPVEALSSADVTSVQGIAGLPPLKPPPGRVYPNAPLPYANTVPPASPALANTDALAPTPQAKAPPPAPPAPPKAAPSAPPPPPSLPLRPSSGGPRSSPPGPPPPPIPAGKTGPRPPPPPAPMSSKPPQQSHVRHNHSSTGDDEEETADGPKTKLKPFFWDKVLANPDHSMVWHQIKSGSFQFSEEMIESLFGYAHADKNKEAMKGSHLQDTSNQYIQLIDQKKAQNLAIILKALNVTIEEVCDALKEGNELPPELLQTLLKMAPTSEEELKLRAYSGDLSRLGHAERFLKALVDIPFAFKRLESLIFMCTLQEEVSMIKESFATLEAACTELRKSRLFLKLLEAVLKTGNRMNDGTYRGGAQAFKLDTLLKLSDVKGTDGKTTLLHFVVQEIIRSEGSRSAARAAKEPKGTSSPVSDDVLQDSENYHRALGLQAVSGLGNELEHVKNAAVLDASELTSTVANLGRSLVNAKNFLSSVMDQVNEEDGFLRTLQNFVHNVEVDVTWLFEEEKRIMCLVKSTGDYFHGNAGKDEGLRLFVIVRDFLVILDRVCREVGSAQMKPKSSPRKYNMAVGPSEPQSPSDPRHKLFPAIIDRRYDDESSSEDEA</sequence>
<feature type="compositionally biased region" description="Pro residues" evidence="3">
    <location>
        <begin position="394"/>
        <end position="418"/>
    </location>
</feature>
<proteinExistence type="inferred from homology"/>
<name>A0A9P0ZM73_CUSEU</name>
<keyword evidence="8" id="KW-1185">Reference proteome</keyword>
<evidence type="ECO:0000256" key="2">
    <source>
        <dbReference type="RuleBase" id="RU361260"/>
    </source>
</evidence>
<gene>
    <name evidence="7" type="ORF">CEURO_LOCUS17890</name>
</gene>
<dbReference type="InterPro" id="IPR042201">
    <property type="entry name" value="FH2_Formin_sf"/>
</dbReference>
<keyword evidence="4" id="KW-1133">Transmembrane helix</keyword>
<dbReference type="EMBL" id="CAMAPE010000051">
    <property type="protein sequence ID" value="CAH9107890.1"/>
    <property type="molecule type" value="Genomic_DNA"/>
</dbReference>
<dbReference type="SUPFAM" id="SSF101447">
    <property type="entry name" value="Formin homology 2 domain (FH2 domain)"/>
    <property type="match status" value="1"/>
</dbReference>
<feature type="region of interest" description="Disordered" evidence="3">
    <location>
        <begin position="889"/>
        <end position="916"/>
    </location>
</feature>
<accession>A0A9P0ZM73</accession>
<feature type="domain" description="FH2" evidence="6">
    <location>
        <begin position="476"/>
        <end position="904"/>
    </location>
</feature>
<feature type="transmembrane region" description="Helical" evidence="4">
    <location>
        <begin position="237"/>
        <end position="260"/>
    </location>
</feature>
<dbReference type="AlphaFoldDB" id="A0A9P0ZM73"/>
<evidence type="ECO:0000313" key="7">
    <source>
        <dbReference type="EMBL" id="CAH9107890.1"/>
    </source>
</evidence>
<reference evidence="7" key="1">
    <citation type="submission" date="2022-07" db="EMBL/GenBank/DDBJ databases">
        <authorList>
            <person name="Macas J."/>
            <person name="Novak P."/>
            <person name="Neumann P."/>
        </authorList>
    </citation>
    <scope>NUCLEOTIDE SEQUENCE</scope>
</reference>
<feature type="signal peptide" evidence="5">
    <location>
        <begin position="1"/>
        <end position="27"/>
    </location>
</feature>
<protein>
    <recommendedName>
        <fullName evidence="2">Formin-like protein</fullName>
    </recommendedName>
</protein>
<keyword evidence="4" id="KW-0472">Membrane</keyword>
<dbReference type="GO" id="GO:0051015">
    <property type="term" value="F:actin filament binding"/>
    <property type="evidence" value="ECO:0007669"/>
    <property type="project" value="InterPro"/>
</dbReference>
<feature type="compositionally biased region" description="Pro residues" evidence="3">
    <location>
        <begin position="428"/>
        <end position="453"/>
    </location>
</feature>
<keyword evidence="5" id="KW-0732">Signal</keyword>
<evidence type="ECO:0000313" key="8">
    <source>
        <dbReference type="Proteomes" id="UP001152484"/>
    </source>
</evidence>
<evidence type="ECO:0000256" key="5">
    <source>
        <dbReference type="SAM" id="SignalP"/>
    </source>
</evidence>
<evidence type="ECO:0000256" key="1">
    <source>
        <dbReference type="ARBA" id="ARBA00025793"/>
    </source>
</evidence>
<dbReference type="InterPro" id="IPR015425">
    <property type="entry name" value="FH2_Formin"/>
</dbReference>
<comment type="caution">
    <text evidence="7">The sequence shown here is derived from an EMBL/GenBank/DDBJ whole genome shotgun (WGS) entry which is preliminary data.</text>
</comment>
<keyword evidence="4" id="KW-0812">Transmembrane</keyword>